<evidence type="ECO:0000313" key="8">
    <source>
        <dbReference type="RefSeq" id="XP_014671338.1"/>
    </source>
</evidence>
<feature type="region of interest" description="Disordered" evidence="1">
    <location>
        <begin position="431"/>
        <end position="511"/>
    </location>
</feature>
<dbReference type="RefSeq" id="XP_014671337.1">
    <property type="nucleotide sequence ID" value="XM_014815851.1"/>
</dbReference>
<feature type="compositionally biased region" description="Polar residues" evidence="1">
    <location>
        <begin position="431"/>
        <end position="448"/>
    </location>
</feature>
<accession>A0ABM1EGL5</accession>
<keyword evidence="3" id="KW-1185">Reference proteome</keyword>
<dbReference type="RefSeq" id="XP_014671334.1">
    <property type="nucleotide sequence ID" value="XM_014815848.1"/>
</dbReference>
<feature type="region of interest" description="Disordered" evidence="1">
    <location>
        <begin position="213"/>
        <end position="233"/>
    </location>
</feature>
<feature type="compositionally biased region" description="Polar residues" evidence="1">
    <location>
        <begin position="218"/>
        <end position="233"/>
    </location>
</feature>
<evidence type="ECO:0000313" key="4">
    <source>
        <dbReference type="RefSeq" id="XP_014671334.1"/>
    </source>
</evidence>
<dbReference type="Proteomes" id="UP000695022">
    <property type="component" value="Unplaced"/>
</dbReference>
<organism evidence="3 6">
    <name type="scientific">Priapulus caudatus</name>
    <name type="common">Priapulid worm</name>
    <dbReference type="NCBI Taxonomy" id="37621"/>
    <lineage>
        <taxon>Eukaryota</taxon>
        <taxon>Metazoa</taxon>
        <taxon>Ecdysozoa</taxon>
        <taxon>Scalidophora</taxon>
        <taxon>Priapulida</taxon>
        <taxon>Priapulimorpha</taxon>
        <taxon>Priapulimorphida</taxon>
        <taxon>Priapulidae</taxon>
        <taxon>Priapulus</taxon>
    </lineage>
</organism>
<reference evidence="4 5" key="1">
    <citation type="submission" date="2025-05" db="UniProtKB">
        <authorList>
            <consortium name="RefSeq"/>
        </authorList>
    </citation>
    <scope>IDENTIFICATION</scope>
</reference>
<dbReference type="GeneID" id="106812085"/>
<dbReference type="InterPro" id="IPR013087">
    <property type="entry name" value="Znf_C2H2_type"/>
</dbReference>
<name>A0ABM1EGL5_PRICU</name>
<evidence type="ECO:0000313" key="6">
    <source>
        <dbReference type="RefSeq" id="XP_014671336.1"/>
    </source>
</evidence>
<dbReference type="PROSITE" id="PS00028">
    <property type="entry name" value="ZINC_FINGER_C2H2_1"/>
    <property type="match status" value="1"/>
</dbReference>
<evidence type="ECO:0000313" key="5">
    <source>
        <dbReference type="RefSeq" id="XP_014671335.1"/>
    </source>
</evidence>
<proteinExistence type="predicted"/>
<evidence type="ECO:0000256" key="1">
    <source>
        <dbReference type="SAM" id="MobiDB-lite"/>
    </source>
</evidence>
<dbReference type="SMART" id="SM00355">
    <property type="entry name" value="ZnF_C2H2"/>
    <property type="match status" value="2"/>
</dbReference>
<evidence type="ECO:0000313" key="3">
    <source>
        <dbReference type="Proteomes" id="UP000695022"/>
    </source>
</evidence>
<evidence type="ECO:0000313" key="7">
    <source>
        <dbReference type="RefSeq" id="XP_014671337.1"/>
    </source>
</evidence>
<protein>
    <submittedName>
        <fullName evidence="4 5">Uncharacterized protein LOC106812085</fullName>
    </submittedName>
</protein>
<feature type="domain" description="C2H2-type" evidence="2">
    <location>
        <begin position="15"/>
        <end position="36"/>
    </location>
</feature>
<dbReference type="RefSeq" id="XP_014671338.1">
    <property type="nucleotide sequence ID" value="XM_014815852.1"/>
</dbReference>
<gene>
    <name evidence="4 5 6 7 8" type="primary">LOC106812085</name>
</gene>
<evidence type="ECO:0000259" key="2">
    <source>
        <dbReference type="PROSITE" id="PS00028"/>
    </source>
</evidence>
<dbReference type="RefSeq" id="XP_014671335.1">
    <property type="nucleotide sequence ID" value="XM_014815849.1"/>
</dbReference>
<dbReference type="RefSeq" id="XP_014671336.1">
    <property type="nucleotide sequence ID" value="XM_014815850.1"/>
</dbReference>
<feature type="compositionally biased region" description="Polar residues" evidence="1">
    <location>
        <begin position="498"/>
        <end position="510"/>
    </location>
</feature>
<sequence length="651" mass="71431">MEAPMDDGSMALHRCTVCWECFTSELEFVSHSRLFHCIMLISQGENTAVDDNYTADHKQAFPCKADVRRFGRTKTQRPEPIAVLYRCRACEQCLLRQFEYYTHALEKHCKVLACSGSSFDDESEDAEGCDGSRNMNSSSSSICRDGNTQLQKTIISVDDPIGMCRKRKASFNPSLGRQRAKKKKIQHMAEKLSKVHVGVFGGLKDHNSVDPNRLSAPDVNSTELNEDSFSSLSTNGDKNCKENTIYQARLHLWPVVGRPRRSHNTRLKLYGNYLLSTSRDKDRVQKHMCDVSLSAVDDCVDSPQVDSYSNTPQLDVCTNLSKVSGGTSASQIDQCTNLSKVLGQCARLQVDVHTITPQVDVHTNTSKVWVNTSTLQVDCQTSTSIPQLDGHTSHTITSKLDDDTSMLQVDGLTNTLQVEGYTSTSMVQLNGHTHTSKPQVNGHTSHASTAKVDGHTTTPKVDGHAGTPQVNGNTSTCIPQVDDHTSNTSMSKVEGHASTPQVDVHTSTSKIEGHTIQRVDGCISTLQTNRQVRASCKNSHIGSVIHPAVTTTTHREVGGTKSIGKMLLDSDLKTFETSECFRCSWRLVGRPGQSRNQIACRVNYLLSASNDDAHSSIQRVEDHSGHGSAEKCDADAALSSTVHVVLMKLSH</sequence>
<feature type="compositionally biased region" description="Polar residues" evidence="1">
    <location>
        <begin position="468"/>
        <end position="478"/>
    </location>
</feature>